<dbReference type="Proteomes" id="UP001459714">
    <property type="component" value="Unassembled WGS sequence"/>
</dbReference>
<comment type="caution">
    <text evidence="1">The sequence shown here is derived from an EMBL/GenBank/DDBJ whole genome shotgun (WGS) entry which is preliminary data.</text>
</comment>
<accession>A0ABU9K3S1</accession>
<keyword evidence="2" id="KW-1185">Reference proteome</keyword>
<evidence type="ECO:0000313" key="2">
    <source>
        <dbReference type="Proteomes" id="UP001459714"/>
    </source>
</evidence>
<reference evidence="1 2" key="1">
    <citation type="submission" date="2024-03" db="EMBL/GenBank/DDBJ databases">
        <title>Bacilli Hybrid Assemblies.</title>
        <authorList>
            <person name="Kovac J."/>
        </authorList>
    </citation>
    <scope>NUCLEOTIDE SEQUENCE [LARGE SCALE GENOMIC DNA]</scope>
    <source>
        <strain evidence="1 2">FSL M8-0022</strain>
    </source>
</reference>
<gene>
    <name evidence="1" type="ORF">NST17_20135</name>
</gene>
<proteinExistence type="predicted"/>
<protein>
    <submittedName>
        <fullName evidence="1">Uncharacterized protein</fullName>
    </submittedName>
</protein>
<sequence length="91" mass="10535">MNYYEFDVPYYALIKANNGEEAVKLYIEVVAGEENKIDDILENCQLVPEYYAAAKFARSKDKDKKMIELEEVLWYLGSDEPEVLLIDGSLF</sequence>
<organism evidence="1 2">
    <name type="scientific">Caldifermentibacillus hisashii</name>
    <dbReference type="NCBI Taxonomy" id="996558"/>
    <lineage>
        <taxon>Bacteria</taxon>
        <taxon>Bacillati</taxon>
        <taxon>Bacillota</taxon>
        <taxon>Bacilli</taxon>
        <taxon>Bacillales</taxon>
        <taxon>Bacillaceae</taxon>
        <taxon>Caldifermentibacillus</taxon>
    </lineage>
</organism>
<dbReference type="RefSeq" id="WP_342021098.1">
    <property type="nucleotide sequence ID" value="NZ_JBBYAK010000002.1"/>
</dbReference>
<name>A0ABU9K3S1_9BACI</name>
<evidence type="ECO:0000313" key="1">
    <source>
        <dbReference type="EMBL" id="MEL3959463.1"/>
    </source>
</evidence>
<dbReference type="EMBL" id="JBBYAK010000002">
    <property type="protein sequence ID" value="MEL3959463.1"/>
    <property type="molecule type" value="Genomic_DNA"/>
</dbReference>